<dbReference type="Proteomes" id="UP000267606">
    <property type="component" value="Unassembled WGS sequence"/>
</dbReference>
<accession>A0A183HTS1</accession>
<organism evidence="3">
    <name type="scientific">Onchocerca flexuosa</name>
    <dbReference type="NCBI Taxonomy" id="387005"/>
    <lineage>
        <taxon>Eukaryota</taxon>
        <taxon>Metazoa</taxon>
        <taxon>Ecdysozoa</taxon>
        <taxon>Nematoda</taxon>
        <taxon>Chromadorea</taxon>
        <taxon>Rhabditida</taxon>
        <taxon>Spirurina</taxon>
        <taxon>Spiruromorpha</taxon>
        <taxon>Filarioidea</taxon>
        <taxon>Onchocercidae</taxon>
        <taxon>Onchocerca</taxon>
    </lineage>
</organism>
<reference evidence="1 2" key="2">
    <citation type="submission" date="2018-11" db="EMBL/GenBank/DDBJ databases">
        <authorList>
            <consortium name="Pathogen Informatics"/>
        </authorList>
    </citation>
    <scope>NUCLEOTIDE SEQUENCE [LARGE SCALE GENOMIC DNA]</scope>
</reference>
<reference evidence="3" key="1">
    <citation type="submission" date="2016-06" db="UniProtKB">
        <authorList>
            <consortium name="WormBaseParasite"/>
        </authorList>
    </citation>
    <scope>IDENTIFICATION</scope>
</reference>
<name>A0A183HTS1_9BILA</name>
<dbReference type="STRING" id="387005.A0A183HTS1"/>
<evidence type="ECO:0000313" key="1">
    <source>
        <dbReference type="EMBL" id="VDO72129.1"/>
    </source>
</evidence>
<dbReference type="WBParaSite" id="OFLC_0001088301-mRNA-1">
    <property type="protein sequence ID" value="OFLC_0001088301-mRNA-1"/>
    <property type="gene ID" value="OFLC_0001088301"/>
</dbReference>
<dbReference type="AlphaFoldDB" id="A0A183HTS1"/>
<dbReference type="EMBL" id="UZAJ01015040">
    <property type="protein sequence ID" value="VDO72129.1"/>
    <property type="molecule type" value="Genomic_DNA"/>
</dbReference>
<proteinExistence type="predicted"/>
<evidence type="ECO:0000313" key="2">
    <source>
        <dbReference type="Proteomes" id="UP000267606"/>
    </source>
</evidence>
<gene>
    <name evidence="1" type="ORF">OFLC_LOCUS10886</name>
</gene>
<protein>
    <submittedName>
        <fullName evidence="3">PHB domain-containing protein</fullName>
    </submittedName>
</protein>
<keyword evidence="2" id="KW-1185">Reference proteome</keyword>
<evidence type="ECO:0000313" key="3">
    <source>
        <dbReference type="WBParaSite" id="OFLC_0001088301-mRNA-1"/>
    </source>
</evidence>
<sequence>MAVVIPCVLGLFMAIFVWRSLVRQIDTIVMAPPDGVELPPLVNKPPGFYVPLHRRPLIYLQLAKEKIFGKKGVYVSFHRNFLVILERQIGEISNE</sequence>